<sequence>MIAYSLKGNVNRIRIRIFDVKGKLVRTLVNSEPSGSSGEVVWDGFGENREKLRIGIYVILLESLDANRAVIETLKKTVVLARPL</sequence>
<reference evidence="1 2" key="1">
    <citation type="journal article" date="2011" name="ISME J.">
        <title>Community ecology of hot spring cyanobacterial mats: predominant populations and their functional potential.</title>
        <authorList>
            <person name="Klatt C.G."/>
            <person name="Wood J.M."/>
            <person name="Rusch D.B."/>
            <person name="Bateson M.M."/>
            <person name="Hamamura N."/>
            <person name="Heidelberg J.F."/>
            <person name="Grossman A.R."/>
            <person name="Bhaya D."/>
            <person name="Cohan F.M."/>
            <person name="Kuhl M."/>
            <person name="Bryant D.A."/>
            <person name="Ward D.M."/>
        </authorList>
    </citation>
    <scope>NUCLEOTIDE SEQUENCE [LARGE SCALE GENOMIC DNA]</scope>
    <source>
        <strain evidence="1">OS</strain>
    </source>
</reference>
<dbReference type="AlphaFoldDB" id="A0A395M5I3"/>
<comment type="caution">
    <text evidence="1">The sequence shown here is derived from an EMBL/GenBank/DDBJ whole genome shotgun (WGS) entry which is preliminary data.</text>
</comment>
<evidence type="ECO:0000313" key="1">
    <source>
        <dbReference type="EMBL" id="RFM25478.1"/>
    </source>
</evidence>
<evidence type="ECO:0000313" key="2">
    <source>
        <dbReference type="Proteomes" id="UP000266389"/>
    </source>
</evidence>
<dbReference type="Gene3D" id="2.60.40.4070">
    <property type="match status" value="1"/>
</dbReference>
<protein>
    <recommendedName>
        <fullName evidence="3">FlgD Ig-like domain-containing protein</fullName>
    </recommendedName>
</protein>
<accession>A0A395M5I3</accession>
<dbReference type="EMBL" id="PHFL01000001">
    <property type="protein sequence ID" value="RFM25478.1"/>
    <property type="molecule type" value="Genomic_DNA"/>
</dbReference>
<proteinExistence type="predicted"/>
<name>A0A395M5I3_9BACT</name>
<gene>
    <name evidence="1" type="ORF">D0433_00150</name>
</gene>
<evidence type="ECO:0008006" key="3">
    <source>
        <dbReference type="Google" id="ProtNLM"/>
    </source>
</evidence>
<dbReference type="Proteomes" id="UP000266389">
    <property type="component" value="Unassembled WGS sequence"/>
</dbReference>
<organism evidence="1 2">
    <name type="scientific">Candidatus Thermochlorobacter aerophilus</name>
    <dbReference type="NCBI Taxonomy" id="1868324"/>
    <lineage>
        <taxon>Bacteria</taxon>
        <taxon>Pseudomonadati</taxon>
        <taxon>Chlorobiota</taxon>
        <taxon>Chlorobiia</taxon>
        <taxon>Chlorobiales</taxon>
        <taxon>Candidatus Thermochlorobacteriaceae</taxon>
        <taxon>Candidatus Thermochlorobacter</taxon>
    </lineage>
</organism>